<reference evidence="6" key="1">
    <citation type="submission" date="2023-02" db="EMBL/GenBank/DDBJ databases">
        <title>Actinokineospora globicatena NBRC 15670.</title>
        <authorList>
            <person name="Ichikawa N."/>
            <person name="Sato H."/>
            <person name="Tonouchi N."/>
        </authorList>
    </citation>
    <scope>NUCLEOTIDE SEQUENCE</scope>
    <source>
        <strain evidence="6">NBRC 15670</strain>
    </source>
</reference>
<name>A0A9W6V657_9PSEU</name>
<organism evidence="6 7">
    <name type="scientific">Actinokineospora globicatena</name>
    <dbReference type="NCBI Taxonomy" id="103729"/>
    <lineage>
        <taxon>Bacteria</taxon>
        <taxon>Bacillati</taxon>
        <taxon>Actinomycetota</taxon>
        <taxon>Actinomycetes</taxon>
        <taxon>Pseudonocardiales</taxon>
        <taxon>Pseudonocardiaceae</taxon>
        <taxon>Actinokineospora</taxon>
    </lineage>
</organism>
<dbReference type="InterPro" id="IPR000873">
    <property type="entry name" value="AMP-dep_synth/lig_dom"/>
</dbReference>
<dbReference type="Proteomes" id="UP001165042">
    <property type="component" value="Unassembled WGS sequence"/>
</dbReference>
<evidence type="ECO:0000259" key="5">
    <source>
        <dbReference type="Pfam" id="PF13193"/>
    </source>
</evidence>
<comment type="caution">
    <text evidence="6">The sequence shown here is derived from an EMBL/GenBank/DDBJ whole genome shotgun (WGS) entry which is preliminary data.</text>
</comment>
<accession>A0A9W6V657</accession>
<feature type="domain" description="AMP-binding enzyme C-terminal" evidence="5">
    <location>
        <begin position="398"/>
        <end position="472"/>
    </location>
</feature>
<dbReference type="Pfam" id="PF00501">
    <property type="entry name" value="AMP-binding"/>
    <property type="match status" value="1"/>
</dbReference>
<evidence type="ECO:0000256" key="2">
    <source>
        <dbReference type="ARBA" id="ARBA00022553"/>
    </source>
</evidence>
<feature type="domain" description="AMP-dependent synthetase/ligase" evidence="4">
    <location>
        <begin position="12"/>
        <end position="342"/>
    </location>
</feature>
<feature type="region of interest" description="Disordered" evidence="3">
    <location>
        <begin position="465"/>
        <end position="490"/>
    </location>
</feature>
<sequence length="490" mass="51658">MWSSDLLRAVRAHAGGERTAVYDRGRAWSYRQLWETARGVAGELVAVGVVPGRPVLVNAKKSAGAVALVLGCGIAGVPAVLVSVDLGADAVELLVERTGSTHVLGVDVEPEPGAAVGLRARATGVPVAEAMPGDPPLVLTTSGSTGAPKVVPLSRVGVERFTDWAATTFGIGAGTVVLNYAPLNFDLTLLDIWATLVAGGSVVLVDPDRATDGRHLAELVAAHQVEVVQAVPLCLRLLAAQEQRFESVRQVITTGDVLPSAVLATFPTVFPNAAVHNLYGCTETNDSFLHTVTDFDTTAPLPVGRPIDGVRALVLDPDGTEILGAGRGELLVSTPFQADGYLDPDLTAARFVTGVAGHDGVFYRTGDIVRRDADGLLHLDGRDDFHVKVRGVRTNLQEVEHVLDQHPDVAEVAVVAIPDLEAGLRLHAAVRVDSDINSLALRAHCAKSLPRTAIPSSFEIQQSALPRTSTGKVDRNAISRSHQEARKAHV</sequence>
<evidence type="ECO:0008006" key="8">
    <source>
        <dbReference type="Google" id="ProtNLM"/>
    </source>
</evidence>
<dbReference type="InterPro" id="IPR025110">
    <property type="entry name" value="AMP-bd_C"/>
</dbReference>
<evidence type="ECO:0000256" key="1">
    <source>
        <dbReference type="ARBA" id="ARBA00022450"/>
    </source>
</evidence>
<dbReference type="Pfam" id="PF13193">
    <property type="entry name" value="AMP-binding_C"/>
    <property type="match status" value="1"/>
</dbReference>
<dbReference type="RefSeq" id="WP_285609745.1">
    <property type="nucleotide sequence ID" value="NZ_BSSD01000002.1"/>
</dbReference>
<keyword evidence="2" id="KW-0597">Phosphoprotein</keyword>
<evidence type="ECO:0000259" key="4">
    <source>
        <dbReference type="Pfam" id="PF00501"/>
    </source>
</evidence>
<evidence type="ECO:0000256" key="3">
    <source>
        <dbReference type="SAM" id="MobiDB-lite"/>
    </source>
</evidence>
<dbReference type="SUPFAM" id="SSF56801">
    <property type="entry name" value="Acetyl-CoA synthetase-like"/>
    <property type="match status" value="1"/>
</dbReference>
<evidence type="ECO:0000313" key="7">
    <source>
        <dbReference type="Proteomes" id="UP001165042"/>
    </source>
</evidence>
<dbReference type="PANTHER" id="PTHR44845:SF6">
    <property type="entry name" value="BETA-ALANINE-ACTIVATING ENZYME"/>
    <property type="match status" value="1"/>
</dbReference>
<dbReference type="Gene3D" id="3.30.300.30">
    <property type="match status" value="1"/>
</dbReference>
<dbReference type="InterPro" id="IPR042099">
    <property type="entry name" value="ANL_N_sf"/>
</dbReference>
<evidence type="ECO:0000313" key="6">
    <source>
        <dbReference type="EMBL" id="GLW91190.1"/>
    </source>
</evidence>
<proteinExistence type="predicted"/>
<dbReference type="InterPro" id="IPR045851">
    <property type="entry name" value="AMP-bd_C_sf"/>
</dbReference>
<dbReference type="InterPro" id="IPR020845">
    <property type="entry name" value="AMP-binding_CS"/>
</dbReference>
<keyword evidence="7" id="KW-1185">Reference proteome</keyword>
<feature type="compositionally biased region" description="Basic and acidic residues" evidence="3">
    <location>
        <begin position="472"/>
        <end position="490"/>
    </location>
</feature>
<keyword evidence="1" id="KW-0596">Phosphopantetheine</keyword>
<gene>
    <name evidence="6" type="ORF">Aglo03_20060</name>
</gene>
<dbReference type="PANTHER" id="PTHR44845">
    <property type="entry name" value="CARRIER DOMAIN-CONTAINING PROTEIN"/>
    <property type="match status" value="1"/>
</dbReference>
<dbReference type="EMBL" id="BSSD01000002">
    <property type="protein sequence ID" value="GLW91190.1"/>
    <property type="molecule type" value="Genomic_DNA"/>
</dbReference>
<dbReference type="Gene3D" id="3.40.50.12780">
    <property type="entry name" value="N-terminal domain of ligase-like"/>
    <property type="match status" value="1"/>
</dbReference>
<protein>
    <recommendedName>
        <fullName evidence="8">Acyl-CoA synthetase (AMP-forming)/AMP-acid ligase II</fullName>
    </recommendedName>
</protein>
<dbReference type="AlphaFoldDB" id="A0A9W6V657"/>
<dbReference type="PROSITE" id="PS00455">
    <property type="entry name" value="AMP_BINDING"/>
    <property type="match status" value="1"/>
</dbReference>